<feature type="compositionally biased region" description="Basic and acidic residues" evidence="1">
    <location>
        <begin position="1"/>
        <end position="29"/>
    </location>
</feature>
<evidence type="ECO:0000313" key="3">
    <source>
        <dbReference type="Proteomes" id="UP000275267"/>
    </source>
</evidence>
<accession>A0A3L6Q9K0</accession>
<dbReference type="Pfam" id="PF07893">
    <property type="entry name" value="DUF1668"/>
    <property type="match status" value="1"/>
</dbReference>
<evidence type="ECO:0008006" key="4">
    <source>
        <dbReference type="Google" id="ProtNLM"/>
    </source>
</evidence>
<evidence type="ECO:0000256" key="1">
    <source>
        <dbReference type="SAM" id="MobiDB-lite"/>
    </source>
</evidence>
<dbReference type="EMBL" id="PQIB02000013">
    <property type="protein sequence ID" value="RLM75289.1"/>
    <property type="molecule type" value="Genomic_DNA"/>
</dbReference>
<evidence type="ECO:0000313" key="2">
    <source>
        <dbReference type="EMBL" id="RLM75289.1"/>
    </source>
</evidence>
<proteinExistence type="predicted"/>
<sequence length="383" mass="42731">MSKRPRIESHGDEPERPGGGHSLSKEPDMSKLPLIGRCTGRTPPQHLYLVVEDWERGYSIHRVGEDDFDPDPNAGLHARPADRPVVRVEAQHPHSWSFAAHGSKILAMLPPEYSPGIPVFDTETAGMTVWPSPQSRGDFGSKPWYISVGGRLLAFVYPFVEVLGPQPRPPTDRSWSWDSVEPPPPFVSSVVTGYAVHPDGRTVFVSVRDWRPDILDSRRSTFTFDMERLEWAHAGEWLLPFKGRAYYDRELDAWVGLCLHREGAGRVCCCDVPPAPPAGSCKTMPAWKLGRDVFFGAPDSALGHLSATLVYMGDSTFCMIEGGMPMDCDGDTRARVVKMTCFLLKFGKDGDLCATDHRAYASLSYEVAHERMDRTQNPVAFWM</sequence>
<dbReference type="PANTHER" id="PTHR33085">
    <property type="entry name" value="OS12G0113100 PROTEIN-RELATED"/>
    <property type="match status" value="1"/>
</dbReference>
<protein>
    <recommendedName>
        <fullName evidence="4">DUF1618 domain-containing protein</fullName>
    </recommendedName>
</protein>
<comment type="caution">
    <text evidence="2">The sequence shown here is derived from an EMBL/GenBank/DDBJ whole genome shotgun (WGS) entry which is preliminary data.</text>
</comment>
<reference evidence="3" key="1">
    <citation type="journal article" date="2019" name="Nat. Commun.">
        <title>The genome of broomcorn millet.</title>
        <authorList>
            <person name="Zou C."/>
            <person name="Miki D."/>
            <person name="Li D."/>
            <person name="Tang Q."/>
            <person name="Xiao L."/>
            <person name="Rajput S."/>
            <person name="Deng P."/>
            <person name="Jia W."/>
            <person name="Huang R."/>
            <person name="Zhang M."/>
            <person name="Sun Y."/>
            <person name="Hu J."/>
            <person name="Fu X."/>
            <person name="Schnable P.S."/>
            <person name="Li F."/>
            <person name="Zhang H."/>
            <person name="Feng B."/>
            <person name="Zhu X."/>
            <person name="Liu R."/>
            <person name="Schnable J.C."/>
            <person name="Zhu J.-K."/>
            <person name="Zhang H."/>
        </authorList>
    </citation>
    <scope>NUCLEOTIDE SEQUENCE [LARGE SCALE GENOMIC DNA]</scope>
</reference>
<dbReference type="OrthoDB" id="659944at2759"/>
<dbReference type="InterPro" id="IPR012871">
    <property type="entry name" value="DUF1668_ORYSA"/>
</dbReference>
<dbReference type="Proteomes" id="UP000275267">
    <property type="component" value="Unassembled WGS sequence"/>
</dbReference>
<keyword evidence="3" id="KW-1185">Reference proteome</keyword>
<dbReference type="PANTHER" id="PTHR33085:SF60">
    <property type="entry name" value="OS04G0422800 PROTEIN"/>
    <property type="match status" value="1"/>
</dbReference>
<gene>
    <name evidence="2" type="ORF">C2845_PM15G21840</name>
</gene>
<name>A0A3L6Q9K0_PANMI</name>
<feature type="region of interest" description="Disordered" evidence="1">
    <location>
        <begin position="1"/>
        <end position="32"/>
    </location>
</feature>
<organism evidence="2 3">
    <name type="scientific">Panicum miliaceum</name>
    <name type="common">Proso millet</name>
    <name type="synonym">Broomcorn millet</name>
    <dbReference type="NCBI Taxonomy" id="4540"/>
    <lineage>
        <taxon>Eukaryota</taxon>
        <taxon>Viridiplantae</taxon>
        <taxon>Streptophyta</taxon>
        <taxon>Embryophyta</taxon>
        <taxon>Tracheophyta</taxon>
        <taxon>Spermatophyta</taxon>
        <taxon>Magnoliopsida</taxon>
        <taxon>Liliopsida</taxon>
        <taxon>Poales</taxon>
        <taxon>Poaceae</taxon>
        <taxon>PACMAD clade</taxon>
        <taxon>Panicoideae</taxon>
        <taxon>Panicodae</taxon>
        <taxon>Paniceae</taxon>
        <taxon>Panicinae</taxon>
        <taxon>Panicum</taxon>
        <taxon>Panicum sect. Panicum</taxon>
    </lineage>
</organism>
<dbReference type="AlphaFoldDB" id="A0A3L6Q9K0"/>